<dbReference type="AlphaFoldDB" id="A0A839EAQ8"/>
<protein>
    <submittedName>
        <fullName evidence="2">Uncharacterized protein</fullName>
    </submittedName>
</protein>
<keyword evidence="1" id="KW-0812">Transmembrane</keyword>
<dbReference type="Proteomes" id="UP000569329">
    <property type="component" value="Unassembled WGS sequence"/>
</dbReference>
<keyword evidence="1" id="KW-0472">Membrane</keyword>
<evidence type="ECO:0000313" key="2">
    <source>
        <dbReference type="EMBL" id="MBA8827928.1"/>
    </source>
</evidence>
<dbReference type="RefSeq" id="WP_182547072.1">
    <property type="nucleotide sequence ID" value="NZ_JACGWZ010000016.1"/>
</dbReference>
<sequence>MLSALVTHTIALTVEIAILAVIARDIRSAEQAANRAESAERRVCAYARGESSRTEHGS</sequence>
<name>A0A839EAQ8_9PSEU</name>
<evidence type="ECO:0000256" key="1">
    <source>
        <dbReference type="SAM" id="Phobius"/>
    </source>
</evidence>
<evidence type="ECO:0000313" key="3">
    <source>
        <dbReference type="Proteomes" id="UP000569329"/>
    </source>
</evidence>
<keyword evidence="1" id="KW-1133">Transmembrane helix</keyword>
<gene>
    <name evidence="2" type="ORF">FHX42_005335</name>
</gene>
<organism evidence="2 3">
    <name type="scientific">Halosaccharopolyspora lacisalsi</name>
    <dbReference type="NCBI Taxonomy" id="1000566"/>
    <lineage>
        <taxon>Bacteria</taxon>
        <taxon>Bacillati</taxon>
        <taxon>Actinomycetota</taxon>
        <taxon>Actinomycetes</taxon>
        <taxon>Pseudonocardiales</taxon>
        <taxon>Pseudonocardiaceae</taxon>
        <taxon>Halosaccharopolyspora</taxon>
    </lineage>
</organism>
<keyword evidence="3" id="KW-1185">Reference proteome</keyword>
<reference evidence="2 3" key="1">
    <citation type="submission" date="2020-07" db="EMBL/GenBank/DDBJ databases">
        <title>Sequencing the genomes of 1000 actinobacteria strains.</title>
        <authorList>
            <person name="Klenk H.-P."/>
        </authorList>
    </citation>
    <scope>NUCLEOTIDE SEQUENCE [LARGE SCALE GENOMIC DNA]</scope>
    <source>
        <strain evidence="2 3">DSM 45975</strain>
    </source>
</reference>
<accession>A0A839EAQ8</accession>
<proteinExistence type="predicted"/>
<comment type="caution">
    <text evidence="2">The sequence shown here is derived from an EMBL/GenBank/DDBJ whole genome shotgun (WGS) entry which is preliminary data.</text>
</comment>
<dbReference type="EMBL" id="JACGWZ010000016">
    <property type="protein sequence ID" value="MBA8827928.1"/>
    <property type="molecule type" value="Genomic_DNA"/>
</dbReference>
<feature type="transmembrane region" description="Helical" evidence="1">
    <location>
        <begin position="6"/>
        <end position="23"/>
    </location>
</feature>